<dbReference type="PROSITE" id="PS01124">
    <property type="entry name" value="HTH_ARAC_FAMILY_2"/>
    <property type="match status" value="1"/>
</dbReference>
<reference evidence="5 6" key="1">
    <citation type="submission" date="2024-09" db="EMBL/GenBank/DDBJ databases">
        <authorList>
            <person name="Sun Q."/>
            <person name="Mori K."/>
        </authorList>
    </citation>
    <scope>NUCLEOTIDE SEQUENCE [LARGE SCALE GENOMIC DNA]</scope>
    <source>
        <strain evidence="5 6">JCM 11683</strain>
    </source>
</reference>
<dbReference type="SUPFAM" id="SSF46689">
    <property type="entry name" value="Homeodomain-like"/>
    <property type="match status" value="1"/>
</dbReference>
<dbReference type="Pfam" id="PF12833">
    <property type="entry name" value="HTH_18"/>
    <property type="match status" value="1"/>
</dbReference>
<evidence type="ECO:0000256" key="1">
    <source>
        <dbReference type="ARBA" id="ARBA00023015"/>
    </source>
</evidence>
<keyword evidence="2" id="KW-0238">DNA-binding</keyword>
<evidence type="ECO:0000259" key="4">
    <source>
        <dbReference type="PROSITE" id="PS01124"/>
    </source>
</evidence>
<dbReference type="InterPro" id="IPR009057">
    <property type="entry name" value="Homeodomain-like_sf"/>
</dbReference>
<accession>A0ABV5X062</accession>
<dbReference type="RefSeq" id="WP_376839255.1">
    <property type="nucleotide sequence ID" value="NZ_JBHMAU010000038.1"/>
</dbReference>
<name>A0ABV5X062_9MICO</name>
<dbReference type="Gene3D" id="1.10.10.60">
    <property type="entry name" value="Homeodomain-like"/>
    <property type="match status" value="1"/>
</dbReference>
<keyword evidence="1" id="KW-0805">Transcription regulation</keyword>
<dbReference type="InterPro" id="IPR050204">
    <property type="entry name" value="AraC_XylS_family_regulators"/>
</dbReference>
<evidence type="ECO:0000313" key="5">
    <source>
        <dbReference type="EMBL" id="MFB9775806.1"/>
    </source>
</evidence>
<proteinExistence type="predicted"/>
<evidence type="ECO:0000256" key="2">
    <source>
        <dbReference type="ARBA" id="ARBA00023125"/>
    </source>
</evidence>
<dbReference type="SMART" id="SM00342">
    <property type="entry name" value="HTH_ARAC"/>
    <property type="match status" value="1"/>
</dbReference>
<comment type="caution">
    <text evidence="5">The sequence shown here is derived from an EMBL/GenBank/DDBJ whole genome shotgun (WGS) entry which is preliminary data.</text>
</comment>
<organism evidence="5 6">
    <name type="scientific">Brevibacterium otitidis</name>
    <dbReference type="NCBI Taxonomy" id="53364"/>
    <lineage>
        <taxon>Bacteria</taxon>
        <taxon>Bacillati</taxon>
        <taxon>Actinomycetota</taxon>
        <taxon>Actinomycetes</taxon>
        <taxon>Micrococcales</taxon>
        <taxon>Brevibacteriaceae</taxon>
        <taxon>Brevibacterium</taxon>
    </lineage>
</organism>
<gene>
    <name evidence="5" type="ORF">ACFFN1_05190</name>
</gene>
<protein>
    <submittedName>
        <fullName evidence="5">Helix-turn-helix domain-containing protein</fullName>
    </submittedName>
</protein>
<dbReference type="EMBL" id="JBHMAU010000038">
    <property type="protein sequence ID" value="MFB9775806.1"/>
    <property type="molecule type" value="Genomic_DNA"/>
</dbReference>
<evidence type="ECO:0000256" key="3">
    <source>
        <dbReference type="ARBA" id="ARBA00023163"/>
    </source>
</evidence>
<dbReference type="InterPro" id="IPR018060">
    <property type="entry name" value="HTH_AraC"/>
</dbReference>
<dbReference type="Proteomes" id="UP001589707">
    <property type="component" value="Unassembled WGS sequence"/>
</dbReference>
<sequence length="261" mass="28251">MNAGIDERGHLTPQALAMLRCPVPEAVADRARWAWVPRWSLPDGQPLIQQVIEFPGGNLVVEPHETRFHPPEPAMSTRELAGNGWAVGLLLQPACGAALRRARDRGQELAVVSEQIRACMSADADDSTAGAAAGLLIDWAERHLPRPDADGRLLNAVVDHVESDPEILTSRQLAAAVGIGQRRLQRLVAQALGYSPMWLIRRRRLQDAAARIRAGEPSADLAAALGYADQAHFQRDFKTVTGQTPGAYRRLGSGNHRLGGG</sequence>
<keyword evidence="3" id="KW-0804">Transcription</keyword>
<keyword evidence="6" id="KW-1185">Reference proteome</keyword>
<dbReference type="PANTHER" id="PTHR46796">
    <property type="entry name" value="HTH-TYPE TRANSCRIPTIONAL ACTIVATOR RHAS-RELATED"/>
    <property type="match status" value="1"/>
</dbReference>
<feature type="domain" description="HTH araC/xylS-type" evidence="4">
    <location>
        <begin position="151"/>
        <end position="251"/>
    </location>
</feature>
<evidence type="ECO:0000313" key="6">
    <source>
        <dbReference type="Proteomes" id="UP001589707"/>
    </source>
</evidence>